<keyword evidence="6" id="KW-1003">Cell membrane</keyword>
<comment type="catalytic activity">
    <reaction evidence="13">
        <text>Preferential cleavage: (Ac)2-L-Lys-D-Ala-|-D-Ala. Also transpeptidation of peptidyl-alanyl moieties that are N-acyl substituents of D-alanine.</text>
        <dbReference type="EC" id="3.4.16.4"/>
    </reaction>
</comment>
<evidence type="ECO:0000256" key="11">
    <source>
        <dbReference type="ARBA" id="ARBA00023136"/>
    </source>
</evidence>
<dbReference type="AlphaFoldDB" id="A0A841Q7H6"/>
<proteinExistence type="inferred from homology"/>
<comment type="subcellular location">
    <subcellularLocation>
        <location evidence="2">Cell membrane</location>
    </subcellularLocation>
    <subcellularLocation>
        <location evidence="1">Membrane</location>
        <topology evidence="1">Single-pass membrane protein</topology>
    </subcellularLocation>
</comment>
<dbReference type="Pfam" id="PF00905">
    <property type="entry name" value="Transpeptidase"/>
    <property type="match status" value="1"/>
</dbReference>
<evidence type="ECO:0000256" key="10">
    <source>
        <dbReference type="ARBA" id="ARBA00022989"/>
    </source>
</evidence>
<comment type="caution">
    <text evidence="18">The sequence shown here is derived from an EMBL/GenBank/DDBJ whole genome shotgun (WGS) entry which is preliminary data.</text>
</comment>
<feature type="transmembrane region" description="Helical" evidence="15">
    <location>
        <begin position="12"/>
        <end position="38"/>
    </location>
</feature>
<evidence type="ECO:0000259" key="16">
    <source>
        <dbReference type="Pfam" id="PF00905"/>
    </source>
</evidence>
<dbReference type="GO" id="GO:0008360">
    <property type="term" value="P:regulation of cell shape"/>
    <property type="evidence" value="ECO:0007669"/>
    <property type="project" value="UniProtKB-KW"/>
</dbReference>
<keyword evidence="7 15" id="KW-0812">Transmembrane</keyword>
<evidence type="ECO:0000256" key="4">
    <source>
        <dbReference type="ARBA" id="ARBA00007171"/>
    </source>
</evidence>
<comment type="pathway">
    <text evidence="3">Cell wall biogenesis; peptidoglycan biosynthesis.</text>
</comment>
<sequence length="716" mass="81031">MNNKKKTHLPLRLNILFFIIFLLFSFLILQLGVVQILYGESAQNEIDRTEDTITNIPVPRGEMYDRFGRIILENKPSFSITYTPPKNVQPKEKLELAEKLAQYIDKPIKKVTEWDKKDYWIYYNREEAYGRLTEEEKLLDAKSQYYAVIDKVTDEDLKEINESEEILEIIAIKRELEQAPALTPHIVKNEDITEKEYAVVAEHLSELPGINVTTDWNRNNVYGGTFSNFIGSITSHDEGIIGEKVDYYLSRDYSRNDRVGKSGLEEQYESILKGQKEQIMHITNKEGVLVRSEVVRQGQQGKTLVLTVDMELQQMVDNIVREELEKIIKDNPVKNKYLEDALVVMMEPNTGDILAMSGQRYVRNGDKPHFEDQSFRVVYDAHRPGSAIKGATVLAGYESGVINVGDSFYDSPIKIAGTPTKSSYENLGSVNDIKALAKSSNVYMFYIAMRMGGEYNYIKNSTIQFNPDAFRQMRNYFKQFGLGVETGVDLPYEATGYKGSTLGPGLLMDFSIGQYDTFTALQLSQYISTIANGGYRIRPHLVNEIRNPNSSEELGSLYKVVSPEVLNKIDMNDGYLKQVQEGLRQVFQHPDGTADHVFSKAPYNPAGKTGTAENEIYREIDGKIQKVADVENLTLVGYAPFDKPEIAFSVVVPNVGLKAGNGINLQIGKKILDAYFELKEKRAKEGVTSTTSENEATEETENQEAEDNMEEEQNGQ</sequence>
<dbReference type="GO" id="GO:0009002">
    <property type="term" value="F:serine-type D-Ala-D-Ala carboxypeptidase activity"/>
    <property type="evidence" value="ECO:0007669"/>
    <property type="project" value="UniProtKB-EC"/>
</dbReference>
<keyword evidence="19" id="KW-1185">Reference proteome</keyword>
<keyword evidence="8" id="KW-0133">Cell shape</keyword>
<dbReference type="SUPFAM" id="SSF56519">
    <property type="entry name" value="Penicillin binding protein dimerisation domain"/>
    <property type="match status" value="1"/>
</dbReference>
<keyword evidence="11 15" id="KW-0472">Membrane</keyword>
<dbReference type="GO" id="GO:0071972">
    <property type="term" value="F:peptidoglycan L,D-transpeptidase activity"/>
    <property type="evidence" value="ECO:0007669"/>
    <property type="project" value="TreeGrafter"/>
</dbReference>
<feature type="region of interest" description="Disordered" evidence="14">
    <location>
        <begin position="682"/>
        <end position="716"/>
    </location>
</feature>
<keyword evidence="18" id="KW-0131">Cell cycle</keyword>
<organism evidence="18 19">
    <name type="scientific">Salirhabdus euzebyi</name>
    <dbReference type="NCBI Taxonomy" id="394506"/>
    <lineage>
        <taxon>Bacteria</taxon>
        <taxon>Bacillati</taxon>
        <taxon>Bacillota</taxon>
        <taxon>Bacilli</taxon>
        <taxon>Bacillales</taxon>
        <taxon>Bacillaceae</taxon>
        <taxon>Salirhabdus</taxon>
    </lineage>
</organism>
<dbReference type="PANTHER" id="PTHR30627:SF2">
    <property type="entry name" value="PEPTIDOGLYCAN D,D-TRANSPEPTIDASE MRDA"/>
    <property type="match status" value="1"/>
</dbReference>
<dbReference type="Gene3D" id="1.10.10.1230">
    <property type="entry name" value="Penicillin-binding protein, N-terminal non-catalytic domain, head sub-domain"/>
    <property type="match status" value="1"/>
</dbReference>
<dbReference type="GO" id="GO:0008658">
    <property type="term" value="F:penicillin binding"/>
    <property type="evidence" value="ECO:0007669"/>
    <property type="project" value="InterPro"/>
</dbReference>
<evidence type="ECO:0000256" key="13">
    <source>
        <dbReference type="ARBA" id="ARBA00034000"/>
    </source>
</evidence>
<evidence type="ECO:0000256" key="2">
    <source>
        <dbReference type="ARBA" id="ARBA00004236"/>
    </source>
</evidence>
<dbReference type="GO" id="GO:0071555">
    <property type="term" value="P:cell wall organization"/>
    <property type="evidence" value="ECO:0007669"/>
    <property type="project" value="UniProtKB-KW"/>
</dbReference>
<evidence type="ECO:0000256" key="6">
    <source>
        <dbReference type="ARBA" id="ARBA00022475"/>
    </source>
</evidence>
<dbReference type="Proteomes" id="UP000581688">
    <property type="component" value="Unassembled WGS sequence"/>
</dbReference>
<evidence type="ECO:0000256" key="1">
    <source>
        <dbReference type="ARBA" id="ARBA00004167"/>
    </source>
</evidence>
<dbReference type="RefSeq" id="WP_311771632.1">
    <property type="nucleotide sequence ID" value="NZ_CADDWK010000001.1"/>
</dbReference>
<dbReference type="InterPro" id="IPR001460">
    <property type="entry name" value="PCN-bd_Tpept"/>
</dbReference>
<protein>
    <recommendedName>
        <fullName evidence="5">serine-type D-Ala-D-Ala carboxypeptidase</fullName>
        <ecNumber evidence="5">3.4.16.4</ecNumber>
    </recommendedName>
</protein>
<dbReference type="UniPathway" id="UPA00219"/>
<dbReference type="GO" id="GO:0009252">
    <property type="term" value="P:peptidoglycan biosynthetic process"/>
    <property type="evidence" value="ECO:0007669"/>
    <property type="project" value="UniProtKB-UniPathway"/>
</dbReference>
<dbReference type="PANTHER" id="PTHR30627">
    <property type="entry name" value="PEPTIDOGLYCAN D,D-TRANSPEPTIDASE"/>
    <property type="match status" value="1"/>
</dbReference>
<dbReference type="GO" id="GO:0051301">
    <property type="term" value="P:cell division"/>
    <property type="evidence" value="ECO:0007669"/>
    <property type="project" value="UniProtKB-KW"/>
</dbReference>
<evidence type="ECO:0000256" key="9">
    <source>
        <dbReference type="ARBA" id="ARBA00022984"/>
    </source>
</evidence>
<feature type="domain" description="Penicillin-binding protein dimerisation" evidence="17">
    <location>
        <begin position="56"/>
        <end position="291"/>
    </location>
</feature>
<dbReference type="GO" id="GO:0005886">
    <property type="term" value="C:plasma membrane"/>
    <property type="evidence" value="ECO:0007669"/>
    <property type="project" value="UniProtKB-SubCell"/>
</dbReference>
<feature type="compositionally biased region" description="Acidic residues" evidence="14">
    <location>
        <begin position="695"/>
        <end position="716"/>
    </location>
</feature>
<dbReference type="SUPFAM" id="SSF56601">
    <property type="entry name" value="beta-lactamase/transpeptidase-like"/>
    <property type="match status" value="1"/>
</dbReference>
<dbReference type="InterPro" id="IPR005311">
    <property type="entry name" value="PBP_dimer"/>
</dbReference>
<evidence type="ECO:0000256" key="14">
    <source>
        <dbReference type="SAM" id="MobiDB-lite"/>
    </source>
</evidence>
<dbReference type="InterPro" id="IPR050515">
    <property type="entry name" value="Beta-lactam/transpept"/>
</dbReference>
<dbReference type="EMBL" id="JACHGH010000008">
    <property type="protein sequence ID" value="MBB6454284.1"/>
    <property type="molecule type" value="Genomic_DNA"/>
</dbReference>
<dbReference type="InterPro" id="IPR012338">
    <property type="entry name" value="Beta-lactam/transpept-like"/>
</dbReference>
<evidence type="ECO:0000256" key="12">
    <source>
        <dbReference type="ARBA" id="ARBA00023316"/>
    </source>
</evidence>
<evidence type="ECO:0000313" key="18">
    <source>
        <dbReference type="EMBL" id="MBB6454284.1"/>
    </source>
</evidence>
<evidence type="ECO:0000256" key="5">
    <source>
        <dbReference type="ARBA" id="ARBA00012448"/>
    </source>
</evidence>
<evidence type="ECO:0000256" key="8">
    <source>
        <dbReference type="ARBA" id="ARBA00022960"/>
    </source>
</evidence>
<dbReference type="Pfam" id="PF03717">
    <property type="entry name" value="PBP_dimer"/>
    <property type="match status" value="1"/>
</dbReference>
<gene>
    <name evidence="18" type="ORF">HNQ94_002759</name>
</gene>
<evidence type="ECO:0000256" key="3">
    <source>
        <dbReference type="ARBA" id="ARBA00004752"/>
    </source>
</evidence>
<keyword evidence="12" id="KW-0961">Cell wall biogenesis/degradation</keyword>
<dbReference type="Gene3D" id="3.90.1310.10">
    <property type="entry name" value="Penicillin-binding protein 2a (Domain 2)"/>
    <property type="match status" value="1"/>
</dbReference>
<accession>A0A841Q7H6</accession>
<keyword evidence="18" id="KW-0132">Cell division</keyword>
<keyword evidence="9" id="KW-0573">Peptidoglycan synthesis</keyword>
<feature type="domain" description="Penicillin-binding protein transpeptidase" evidence="16">
    <location>
        <begin position="342"/>
        <end position="672"/>
    </location>
</feature>
<name>A0A841Q7H6_9BACI</name>
<evidence type="ECO:0000259" key="17">
    <source>
        <dbReference type="Pfam" id="PF03717"/>
    </source>
</evidence>
<evidence type="ECO:0000256" key="15">
    <source>
        <dbReference type="SAM" id="Phobius"/>
    </source>
</evidence>
<evidence type="ECO:0000256" key="7">
    <source>
        <dbReference type="ARBA" id="ARBA00022692"/>
    </source>
</evidence>
<dbReference type="EC" id="3.4.16.4" evidence="5"/>
<keyword evidence="10 15" id="KW-1133">Transmembrane helix</keyword>
<dbReference type="InterPro" id="IPR036138">
    <property type="entry name" value="PBP_dimer_sf"/>
</dbReference>
<comment type="similarity">
    <text evidence="4">Belongs to the transpeptidase family.</text>
</comment>
<evidence type="ECO:0000313" key="19">
    <source>
        <dbReference type="Proteomes" id="UP000581688"/>
    </source>
</evidence>
<reference evidence="18 19" key="1">
    <citation type="submission" date="2020-08" db="EMBL/GenBank/DDBJ databases">
        <title>Genomic Encyclopedia of Type Strains, Phase IV (KMG-IV): sequencing the most valuable type-strain genomes for metagenomic binning, comparative biology and taxonomic classification.</title>
        <authorList>
            <person name="Goeker M."/>
        </authorList>
    </citation>
    <scope>NUCLEOTIDE SEQUENCE [LARGE SCALE GENOMIC DNA]</scope>
    <source>
        <strain evidence="18 19">DSM 19612</strain>
    </source>
</reference>
<dbReference type="Gene3D" id="3.40.710.10">
    <property type="entry name" value="DD-peptidase/beta-lactamase superfamily"/>
    <property type="match status" value="1"/>
</dbReference>